<protein>
    <submittedName>
        <fullName evidence="1">Uncharacterized protein</fullName>
    </submittedName>
</protein>
<dbReference type="Proteomes" id="UP000266389">
    <property type="component" value="Unassembled WGS sequence"/>
</dbReference>
<proteinExistence type="predicted"/>
<comment type="caution">
    <text evidence="1">The sequence shown here is derived from an EMBL/GenBank/DDBJ whole genome shotgun (WGS) entry which is preliminary data.</text>
</comment>
<dbReference type="AlphaFoldDB" id="A0A395M2N9"/>
<gene>
    <name evidence="1" type="ORF">D0433_02175</name>
</gene>
<organism evidence="1 2">
    <name type="scientific">Candidatus Thermochlorobacter aerophilus</name>
    <dbReference type="NCBI Taxonomy" id="1868324"/>
    <lineage>
        <taxon>Bacteria</taxon>
        <taxon>Pseudomonadati</taxon>
        <taxon>Chlorobiota</taxon>
        <taxon>Chlorobiia</taxon>
        <taxon>Chlorobiales</taxon>
        <taxon>Candidatus Thermochlorobacteriaceae</taxon>
        <taxon>Candidatus Thermochlorobacter</taxon>
    </lineage>
</organism>
<evidence type="ECO:0000313" key="2">
    <source>
        <dbReference type="Proteomes" id="UP000266389"/>
    </source>
</evidence>
<accession>A0A395M2N9</accession>
<name>A0A395M2N9_9BACT</name>
<reference evidence="1 2" key="1">
    <citation type="journal article" date="2011" name="ISME J.">
        <title>Community ecology of hot spring cyanobacterial mats: predominant populations and their functional potential.</title>
        <authorList>
            <person name="Klatt C.G."/>
            <person name="Wood J.M."/>
            <person name="Rusch D.B."/>
            <person name="Bateson M.M."/>
            <person name="Hamamura N."/>
            <person name="Heidelberg J.F."/>
            <person name="Grossman A.R."/>
            <person name="Bhaya D."/>
            <person name="Cohan F.M."/>
            <person name="Kuhl M."/>
            <person name="Bryant D.A."/>
            <person name="Ward D.M."/>
        </authorList>
    </citation>
    <scope>NUCLEOTIDE SEQUENCE [LARGE SCALE GENOMIC DNA]</scope>
    <source>
        <strain evidence="1">OS</strain>
    </source>
</reference>
<evidence type="ECO:0000313" key="1">
    <source>
        <dbReference type="EMBL" id="RFM25010.1"/>
    </source>
</evidence>
<sequence length="116" mass="13414">MHILSYSSSRSYECKTNLQMIPNKYTALERLQLFKPVASFGVLKAALIEEIQLGNRLPVEISTDNIIAFAIEIGFEKCESEDCDLWFNARKEWFMIDEGQRICRMCAVLRGLEPEF</sequence>
<dbReference type="EMBL" id="PHFL01000010">
    <property type="protein sequence ID" value="RFM25010.1"/>
    <property type="molecule type" value="Genomic_DNA"/>
</dbReference>